<protein>
    <submittedName>
        <fullName evidence="2">Uncharacterized protein AlNc14C173G8070</fullName>
    </submittedName>
</protein>
<dbReference type="EMBL" id="FR824218">
    <property type="protein sequence ID" value="CCA22941.1"/>
    <property type="molecule type" value="Genomic_DNA"/>
</dbReference>
<dbReference type="PANTHER" id="PTHR31569">
    <property type="entry name" value="SWIM-TYPE DOMAIN-CONTAINING PROTEIN"/>
    <property type="match status" value="1"/>
</dbReference>
<feature type="domain" description="ZSWIM1/3 RNaseH-like" evidence="1">
    <location>
        <begin position="155"/>
        <end position="226"/>
    </location>
</feature>
<sequence>MHACWRVQIPREGKQVRQDTRPMGCGAKINACVQYQKDKWCVHVTTVKFEHTHEVSKRTYDPYSSTRAAWSEEMVHTINLLRQHGAKKTSIQRYIVQHSSLSPTLKDIANLIVKLKKREKGPKAPVELLHEWMREFCEEEPGNVGRVFSYVVDQKVFSFMAHDVFGKGQYVQHTILQNEQSETIRTAIETSKKNNPAWKRVQCVIIDKDFTEIKVLRVSMPQARILPCQFHVIKWLWEEIAEDRYRITTWQKDRLRSVVKLLVYAKSQREYMRHLLKLAPGQDCNATNWTDLDDNANWDSCHNQWCSYTRQNAITLSNNTNNRLEASWKHLKETVDAFMTVDECIACIMYYQSMMEKDYYALLYKLSVVRNAAYDTEMDRVLNLVSETSAT</sequence>
<reference evidence="2" key="1">
    <citation type="journal article" date="2011" name="PLoS Biol.">
        <title>Gene gain and loss during evolution of obligate parasitism in the white rust pathogen of Arabidopsis thaliana.</title>
        <authorList>
            <person name="Kemen E."/>
            <person name="Gardiner A."/>
            <person name="Schultz-Larsen T."/>
            <person name="Kemen A.C."/>
            <person name="Balmuth A.L."/>
            <person name="Robert-Seilaniantz A."/>
            <person name="Bailey K."/>
            <person name="Holub E."/>
            <person name="Studholme D.J."/>
            <person name="Maclean D."/>
            <person name="Jones J.D."/>
        </authorList>
    </citation>
    <scope>NUCLEOTIDE SEQUENCE</scope>
</reference>
<dbReference type="InterPro" id="IPR052579">
    <property type="entry name" value="Zinc_finger_SWIM"/>
</dbReference>
<organism evidence="2">
    <name type="scientific">Albugo laibachii Nc14</name>
    <dbReference type="NCBI Taxonomy" id="890382"/>
    <lineage>
        <taxon>Eukaryota</taxon>
        <taxon>Sar</taxon>
        <taxon>Stramenopiles</taxon>
        <taxon>Oomycota</taxon>
        <taxon>Peronosporomycetes</taxon>
        <taxon>Albuginales</taxon>
        <taxon>Albuginaceae</taxon>
        <taxon>Albugo</taxon>
    </lineage>
</organism>
<evidence type="ECO:0000313" key="2">
    <source>
        <dbReference type="EMBL" id="CCA22941.1"/>
    </source>
</evidence>
<dbReference type="PANTHER" id="PTHR31569:SF4">
    <property type="entry name" value="SWIM-TYPE DOMAIN-CONTAINING PROTEIN"/>
    <property type="match status" value="1"/>
</dbReference>
<dbReference type="AlphaFoldDB" id="F0WNQ0"/>
<proteinExistence type="predicted"/>
<dbReference type="Pfam" id="PF21056">
    <property type="entry name" value="ZSWIM1-3_RNaseH-like"/>
    <property type="match status" value="1"/>
</dbReference>
<reference evidence="2" key="2">
    <citation type="submission" date="2011-02" db="EMBL/GenBank/DDBJ databases">
        <authorList>
            <person name="MacLean D."/>
        </authorList>
    </citation>
    <scope>NUCLEOTIDE SEQUENCE</scope>
</reference>
<evidence type="ECO:0000259" key="1">
    <source>
        <dbReference type="Pfam" id="PF21056"/>
    </source>
</evidence>
<dbReference type="HOGENOM" id="CLU_046961_1_0_1"/>
<name>F0WNQ0_9STRA</name>
<accession>F0WNQ0</accession>
<dbReference type="InterPro" id="IPR048324">
    <property type="entry name" value="ZSWIM1-3_RNaseH-like"/>
</dbReference>
<gene>
    <name evidence="2" type="primary">AlNc14C173G8070</name>
    <name evidence="2" type="ORF">ALNC14_090840</name>
</gene>